<keyword evidence="3" id="KW-1185">Reference proteome</keyword>
<sequence length="114" mass="12643">MEGNQMGRNGSRSNATSWSKLVADLLFMGLLQLAEHGHAPTAMWSSLHEQSIVMTVTSVFFSLIIIVYGLVTALAWASQILRIITFYSTQLPGPNYHCRELDPALLFLCTPSWA</sequence>
<proteinExistence type="predicted"/>
<evidence type="ECO:0000313" key="3">
    <source>
        <dbReference type="Proteomes" id="UP001603857"/>
    </source>
</evidence>
<gene>
    <name evidence="2" type="ORF">Fmac_031773</name>
</gene>
<dbReference type="AlphaFoldDB" id="A0ABD1L308"/>
<accession>A0ABD1L308</accession>
<reference evidence="2 3" key="1">
    <citation type="submission" date="2024-08" db="EMBL/GenBank/DDBJ databases">
        <title>Insights into the chromosomal genome structure of Flemingia macrophylla.</title>
        <authorList>
            <person name="Ding Y."/>
            <person name="Zhao Y."/>
            <person name="Bi W."/>
            <person name="Wu M."/>
            <person name="Zhao G."/>
            <person name="Gong Y."/>
            <person name="Li W."/>
            <person name="Zhang P."/>
        </authorList>
    </citation>
    <scope>NUCLEOTIDE SEQUENCE [LARGE SCALE GENOMIC DNA]</scope>
    <source>
        <strain evidence="2">DYQJB</strain>
        <tissue evidence="2">Leaf</tissue>
    </source>
</reference>
<keyword evidence="1" id="KW-0812">Transmembrane</keyword>
<keyword evidence="1" id="KW-1133">Transmembrane helix</keyword>
<evidence type="ECO:0000313" key="2">
    <source>
        <dbReference type="EMBL" id="KAL2317897.1"/>
    </source>
</evidence>
<protein>
    <submittedName>
        <fullName evidence="2">Uncharacterized protein</fullName>
    </submittedName>
</protein>
<dbReference type="Proteomes" id="UP001603857">
    <property type="component" value="Unassembled WGS sequence"/>
</dbReference>
<dbReference type="EMBL" id="JBGMDY010000011">
    <property type="protein sequence ID" value="KAL2317897.1"/>
    <property type="molecule type" value="Genomic_DNA"/>
</dbReference>
<comment type="caution">
    <text evidence="2">The sequence shown here is derived from an EMBL/GenBank/DDBJ whole genome shotgun (WGS) entry which is preliminary data.</text>
</comment>
<evidence type="ECO:0000256" key="1">
    <source>
        <dbReference type="SAM" id="Phobius"/>
    </source>
</evidence>
<name>A0ABD1L308_9FABA</name>
<feature type="transmembrane region" description="Helical" evidence="1">
    <location>
        <begin position="51"/>
        <end position="77"/>
    </location>
</feature>
<organism evidence="2 3">
    <name type="scientific">Flemingia macrophylla</name>
    <dbReference type="NCBI Taxonomy" id="520843"/>
    <lineage>
        <taxon>Eukaryota</taxon>
        <taxon>Viridiplantae</taxon>
        <taxon>Streptophyta</taxon>
        <taxon>Embryophyta</taxon>
        <taxon>Tracheophyta</taxon>
        <taxon>Spermatophyta</taxon>
        <taxon>Magnoliopsida</taxon>
        <taxon>eudicotyledons</taxon>
        <taxon>Gunneridae</taxon>
        <taxon>Pentapetalae</taxon>
        <taxon>rosids</taxon>
        <taxon>fabids</taxon>
        <taxon>Fabales</taxon>
        <taxon>Fabaceae</taxon>
        <taxon>Papilionoideae</taxon>
        <taxon>50 kb inversion clade</taxon>
        <taxon>NPAAA clade</taxon>
        <taxon>indigoferoid/millettioid clade</taxon>
        <taxon>Phaseoleae</taxon>
        <taxon>Flemingia</taxon>
    </lineage>
</organism>
<keyword evidence="1" id="KW-0472">Membrane</keyword>